<keyword evidence="4 9" id="KW-0028">Amino-acid biosynthesis</keyword>
<dbReference type="UniPathway" id="UPA00035">
    <property type="reaction ID" value="UER00044"/>
</dbReference>
<evidence type="ECO:0000256" key="2">
    <source>
        <dbReference type="ARBA" id="ARBA00004733"/>
    </source>
</evidence>
<gene>
    <name evidence="9 11" type="primary">trpA</name>
    <name evidence="11" type="ORF">LC603019_01062</name>
</gene>
<evidence type="ECO:0000256" key="8">
    <source>
        <dbReference type="ARBA" id="ARBA00049047"/>
    </source>
</evidence>
<dbReference type="EC" id="4.2.1.20" evidence="9"/>
<protein>
    <recommendedName>
        <fullName evidence="9">Tryptophan synthase alpha chain</fullName>
        <ecNumber evidence="9">4.2.1.20</ecNumber>
    </recommendedName>
</protein>
<evidence type="ECO:0000256" key="6">
    <source>
        <dbReference type="ARBA" id="ARBA00023141"/>
    </source>
</evidence>
<dbReference type="InterPro" id="IPR018204">
    <property type="entry name" value="Trp_synthase_alpha_AS"/>
</dbReference>
<comment type="similarity">
    <text evidence="9 10">Belongs to the TrpA family.</text>
</comment>
<proteinExistence type="inferred from homology"/>
<evidence type="ECO:0000256" key="1">
    <source>
        <dbReference type="ARBA" id="ARBA00003365"/>
    </source>
</evidence>
<dbReference type="PANTHER" id="PTHR43406:SF1">
    <property type="entry name" value="TRYPTOPHAN SYNTHASE ALPHA CHAIN, CHLOROPLASTIC"/>
    <property type="match status" value="1"/>
</dbReference>
<comment type="catalytic activity">
    <reaction evidence="8 9">
        <text>(1S,2R)-1-C-(indol-3-yl)glycerol 3-phosphate + L-serine = D-glyceraldehyde 3-phosphate + L-tryptophan + H2O</text>
        <dbReference type="Rhea" id="RHEA:10532"/>
        <dbReference type="ChEBI" id="CHEBI:15377"/>
        <dbReference type="ChEBI" id="CHEBI:33384"/>
        <dbReference type="ChEBI" id="CHEBI:57912"/>
        <dbReference type="ChEBI" id="CHEBI:58866"/>
        <dbReference type="ChEBI" id="CHEBI:59776"/>
        <dbReference type="EC" id="4.2.1.20"/>
    </reaction>
</comment>
<dbReference type="Proteomes" id="UP000324288">
    <property type="component" value="Chromosome"/>
</dbReference>
<dbReference type="FunFam" id="3.20.20.70:FF:000037">
    <property type="entry name" value="Tryptophan synthase alpha chain"/>
    <property type="match status" value="1"/>
</dbReference>
<organism evidence="11 12">
    <name type="scientific">Lawsonella clevelandensis</name>
    <dbReference type="NCBI Taxonomy" id="1528099"/>
    <lineage>
        <taxon>Bacteria</taxon>
        <taxon>Bacillati</taxon>
        <taxon>Actinomycetota</taxon>
        <taxon>Actinomycetes</taxon>
        <taxon>Mycobacteriales</taxon>
        <taxon>Lawsonellaceae</taxon>
        <taxon>Lawsonella</taxon>
    </lineage>
</organism>
<dbReference type="GO" id="GO:0004834">
    <property type="term" value="F:tryptophan synthase activity"/>
    <property type="evidence" value="ECO:0007669"/>
    <property type="project" value="UniProtKB-UniRule"/>
</dbReference>
<evidence type="ECO:0000256" key="7">
    <source>
        <dbReference type="ARBA" id="ARBA00023239"/>
    </source>
</evidence>
<keyword evidence="6 9" id="KW-0057">Aromatic amino acid biosynthesis</keyword>
<dbReference type="InterPro" id="IPR002028">
    <property type="entry name" value="Trp_synthase_suA"/>
</dbReference>
<keyword evidence="7 9" id="KW-0456">Lyase</keyword>
<dbReference type="AlphaFoldDB" id="A0A5E3ZYB6"/>
<dbReference type="GO" id="GO:0005829">
    <property type="term" value="C:cytosol"/>
    <property type="evidence" value="ECO:0007669"/>
    <property type="project" value="TreeGrafter"/>
</dbReference>
<dbReference type="Pfam" id="PF00290">
    <property type="entry name" value="Trp_syntA"/>
    <property type="match status" value="1"/>
</dbReference>
<dbReference type="PANTHER" id="PTHR43406">
    <property type="entry name" value="TRYPTOPHAN SYNTHASE, ALPHA CHAIN"/>
    <property type="match status" value="1"/>
</dbReference>
<dbReference type="PROSITE" id="PS00167">
    <property type="entry name" value="TRP_SYNTHASE_ALPHA"/>
    <property type="match status" value="1"/>
</dbReference>
<evidence type="ECO:0000256" key="3">
    <source>
        <dbReference type="ARBA" id="ARBA00011270"/>
    </source>
</evidence>
<keyword evidence="5 9" id="KW-0822">Tryptophan biosynthesis</keyword>
<dbReference type="EMBL" id="LR584267">
    <property type="protein sequence ID" value="VHO00974.1"/>
    <property type="molecule type" value="Genomic_DNA"/>
</dbReference>
<name>A0A5E3ZYB6_9ACTN</name>
<evidence type="ECO:0000313" key="11">
    <source>
        <dbReference type="EMBL" id="VHO00974.1"/>
    </source>
</evidence>
<evidence type="ECO:0000256" key="4">
    <source>
        <dbReference type="ARBA" id="ARBA00022605"/>
    </source>
</evidence>
<dbReference type="InterPro" id="IPR011060">
    <property type="entry name" value="RibuloseP-bd_barrel"/>
</dbReference>
<keyword evidence="12" id="KW-1185">Reference proteome</keyword>
<evidence type="ECO:0000256" key="10">
    <source>
        <dbReference type="RuleBase" id="RU003662"/>
    </source>
</evidence>
<evidence type="ECO:0000256" key="5">
    <source>
        <dbReference type="ARBA" id="ARBA00022822"/>
    </source>
</evidence>
<dbReference type="InterPro" id="IPR013785">
    <property type="entry name" value="Aldolase_TIM"/>
</dbReference>
<comment type="subunit">
    <text evidence="3 9">Tetramer of two alpha and two beta chains.</text>
</comment>
<dbReference type="CDD" id="cd04724">
    <property type="entry name" value="Tryptophan_synthase_alpha"/>
    <property type="match status" value="1"/>
</dbReference>
<evidence type="ECO:0000313" key="12">
    <source>
        <dbReference type="Proteomes" id="UP000324288"/>
    </source>
</evidence>
<sequence length="286" mass="30116">MSNPATSATASTQTDAAAQAVEPVQPTIASAFADRKALIGFVTVGDPTLDTTRQLVIGMAEAGCDLVELGIPFSDPVAEGPVIQEASLRSLQGGTTLDGIFGMVAQLRETCSIPLVFMGYMNPVLHYGMDRFFARCRELGVAGIIVADVPYEERDEVADVAARYGVDVISMLAPTSDERIERVATGARGFLYLVSSLGVTGMRSEITTDIPAIVEKIREVTDIPVAVGFGIGSPQQAYAMAHASDGAIVGSAIVRLIAEHGENAVEPVKEFVTSLRAGIDESRLPS</sequence>
<dbReference type="NCBIfam" id="TIGR00262">
    <property type="entry name" value="trpA"/>
    <property type="match status" value="1"/>
</dbReference>
<dbReference type="RefSeq" id="WP_148417702.1">
    <property type="nucleotide sequence ID" value="NZ_CAJPTR010000044.1"/>
</dbReference>
<comment type="pathway">
    <text evidence="2 9">Amino-acid biosynthesis; L-tryptophan biosynthesis; L-tryptophan from chorismate: step 5/5.</text>
</comment>
<evidence type="ECO:0000256" key="9">
    <source>
        <dbReference type="HAMAP-Rule" id="MF_00131"/>
    </source>
</evidence>
<feature type="active site" description="Proton acceptor" evidence="9">
    <location>
        <position position="68"/>
    </location>
</feature>
<dbReference type="SUPFAM" id="SSF51366">
    <property type="entry name" value="Ribulose-phoshate binding barrel"/>
    <property type="match status" value="1"/>
</dbReference>
<dbReference type="Gene3D" id="3.20.20.70">
    <property type="entry name" value="Aldolase class I"/>
    <property type="match status" value="1"/>
</dbReference>
<dbReference type="HAMAP" id="MF_00131">
    <property type="entry name" value="Trp_synth_alpha"/>
    <property type="match status" value="1"/>
</dbReference>
<accession>A0A5E3ZYB6</accession>
<comment type="function">
    <text evidence="1 9">The alpha subunit is responsible for the aldol cleavage of indoleglycerol phosphate to indole and glyceraldehyde 3-phosphate.</text>
</comment>
<feature type="active site" description="Proton acceptor" evidence="9">
    <location>
        <position position="79"/>
    </location>
</feature>
<reference evidence="11 12" key="1">
    <citation type="submission" date="2019-04" db="EMBL/GenBank/DDBJ databases">
        <authorList>
            <person name="Seth-Smith MB H."/>
            <person name="Seth-Smith H."/>
        </authorList>
    </citation>
    <scope>NUCLEOTIDE SEQUENCE [LARGE SCALE GENOMIC DNA]</scope>
    <source>
        <strain evidence="11">USB-603019</strain>
    </source>
</reference>